<dbReference type="Proteomes" id="UP000001203">
    <property type="component" value="Chromosome circular"/>
</dbReference>
<protein>
    <submittedName>
        <fullName evidence="1">Amidohydrolase</fullName>
    </submittedName>
</protein>
<dbReference type="SUPFAM" id="SSF51556">
    <property type="entry name" value="Metallo-dependent hydrolases"/>
    <property type="match status" value="1"/>
</dbReference>
<dbReference type="eggNOG" id="COG0402">
    <property type="taxonomic scope" value="Bacteria"/>
</dbReference>
<dbReference type="RefSeq" id="WP_009545536.1">
    <property type="nucleotide sequence ID" value="NC_010546.1"/>
</dbReference>
<dbReference type="EMBL" id="CP000806">
    <property type="protein sequence ID" value="ACB51068.1"/>
    <property type="molecule type" value="Genomic_DNA"/>
</dbReference>
<dbReference type="InterPro" id="IPR011059">
    <property type="entry name" value="Metal-dep_hydrolase_composite"/>
</dbReference>
<dbReference type="Gene3D" id="3.20.20.140">
    <property type="entry name" value="Metal-dependent hydrolases"/>
    <property type="match status" value="1"/>
</dbReference>
<dbReference type="OrthoDB" id="9807210at2"/>
<dbReference type="KEGG" id="cyt:cce_1718"/>
<organism evidence="1 2">
    <name type="scientific">Crocosphaera subtropica (strain ATCC 51142 / BH68)</name>
    <name type="common">Cyanothece sp. (strain ATCC 51142)</name>
    <dbReference type="NCBI Taxonomy" id="43989"/>
    <lineage>
        <taxon>Bacteria</taxon>
        <taxon>Bacillati</taxon>
        <taxon>Cyanobacteriota</taxon>
        <taxon>Cyanophyceae</taxon>
        <taxon>Oscillatoriophycideae</taxon>
        <taxon>Chroococcales</taxon>
        <taxon>Aphanothecaceae</taxon>
        <taxon>Crocosphaera</taxon>
        <taxon>Crocosphaera subtropica</taxon>
    </lineage>
</organism>
<proteinExistence type="predicted"/>
<dbReference type="HOGENOM" id="CLU_1308404_0_0_3"/>
<dbReference type="GO" id="GO:0016810">
    <property type="term" value="F:hydrolase activity, acting on carbon-nitrogen (but not peptide) bonds"/>
    <property type="evidence" value="ECO:0007669"/>
    <property type="project" value="InterPro"/>
</dbReference>
<evidence type="ECO:0000313" key="2">
    <source>
        <dbReference type="Proteomes" id="UP000001203"/>
    </source>
</evidence>
<accession>B1WYQ1</accession>
<dbReference type="SUPFAM" id="SSF51338">
    <property type="entry name" value="Composite domain of metallo-dependent hydrolases"/>
    <property type="match status" value="1"/>
</dbReference>
<dbReference type="Gene3D" id="2.30.40.10">
    <property type="entry name" value="Urease, subunit C, domain 1"/>
    <property type="match status" value="1"/>
</dbReference>
<keyword evidence="2" id="KW-1185">Reference proteome</keyword>
<dbReference type="STRING" id="43989.cce_1718"/>
<gene>
    <name evidence="1" type="ordered locus">cce_1718</name>
</gene>
<name>B1WYQ1_CROS5</name>
<reference evidence="1 2" key="1">
    <citation type="journal article" date="2008" name="Proc. Natl. Acad. Sci. U.S.A.">
        <title>The genome of Cyanothece 51142, a unicellular diazotrophic cyanobacterium important in the marine nitrogen cycle.</title>
        <authorList>
            <person name="Welsh E.A."/>
            <person name="Liberton M."/>
            <person name="Stoeckel J."/>
            <person name="Loh T."/>
            <person name="Elvitigala T."/>
            <person name="Wang C."/>
            <person name="Wollam A."/>
            <person name="Fulton R.S."/>
            <person name="Clifton S.W."/>
            <person name="Jacobs J.M."/>
            <person name="Aurora R."/>
            <person name="Ghosh B.K."/>
            <person name="Sherman L.A."/>
            <person name="Smith R.D."/>
            <person name="Wilson R.K."/>
            <person name="Pakrasi H.B."/>
        </authorList>
    </citation>
    <scope>NUCLEOTIDE SEQUENCE [LARGE SCALE GENOMIC DNA]</scope>
    <source>
        <strain evidence="2">ATCC 51142 / BH68</strain>
    </source>
</reference>
<sequence>MKQIIWGGIAIINDQFLTHWGVYIEGKLIIDVDTFENLKKRYPKTEIIGGENLLLIPGLVNSHDHGRVISPVGFNIDDTWLELWLLQLEKLPNIDPDLAASIEGITLLKSGVTTVSHSHNPRNWDNLYQEASDTIKGYQNAGIRVAFHPPIVDQNLLDYTNKDQVLSSLSPSLLQQFKKYQNTPSISNQDYFAICSQLFNHLADIIMSID</sequence>
<dbReference type="AlphaFoldDB" id="B1WYQ1"/>
<evidence type="ECO:0000313" key="1">
    <source>
        <dbReference type="EMBL" id="ACB51068.1"/>
    </source>
</evidence>
<dbReference type="InterPro" id="IPR032466">
    <property type="entry name" value="Metal_Hydrolase"/>
</dbReference>